<evidence type="ECO:0000256" key="10">
    <source>
        <dbReference type="HAMAP-Rule" id="MF_00185"/>
    </source>
</evidence>
<evidence type="ECO:0000256" key="1">
    <source>
        <dbReference type="ARBA" id="ARBA00001946"/>
    </source>
</evidence>
<reference evidence="14 15" key="1">
    <citation type="submission" date="2014-01" db="EMBL/GenBank/DDBJ databases">
        <title>Full genme sequencing of cellulolytic bacterium Gynuella sunshinyii YC6258T gen. nov., sp. nov.</title>
        <authorList>
            <person name="Khan H."/>
            <person name="Chung E.J."/>
            <person name="Chung Y.R."/>
        </authorList>
    </citation>
    <scope>NUCLEOTIDE SEQUENCE [LARGE SCALE GENOMIC DNA]</scope>
    <source>
        <strain evidence="14 15">YC6258</strain>
    </source>
</reference>
<evidence type="ECO:0000256" key="7">
    <source>
        <dbReference type="ARBA" id="ARBA00022840"/>
    </source>
</evidence>
<dbReference type="HAMAP" id="MF_00185">
    <property type="entry name" value="IPP_trans"/>
    <property type="match status" value="1"/>
</dbReference>
<evidence type="ECO:0000256" key="5">
    <source>
        <dbReference type="ARBA" id="ARBA00022694"/>
    </source>
</evidence>
<dbReference type="Proteomes" id="UP000032266">
    <property type="component" value="Chromosome"/>
</dbReference>
<dbReference type="EC" id="2.5.1.75" evidence="10"/>
<evidence type="ECO:0000256" key="11">
    <source>
        <dbReference type="RuleBase" id="RU003783"/>
    </source>
</evidence>
<dbReference type="Pfam" id="PF01715">
    <property type="entry name" value="IPPT"/>
    <property type="match status" value="1"/>
</dbReference>
<evidence type="ECO:0000256" key="9">
    <source>
        <dbReference type="ARBA" id="ARBA00049563"/>
    </source>
</evidence>
<dbReference type="KEGG" id="gsn:YC6258_02342"/>
<comment type="function">
    <text evidence="2 10 12">Catalyzes the transfer of a dimethylallyl group onto the adenine at position 37 in tRNAs that read codons beginning with uridine, leading to the formation of N6-(dimethylallyl)adenosine (i(6)A).</text>
</comment>
<dbReference type="EMBL" id="CP007142">
    <property type="protein sequence ID" value="AJQ94380.1"/>
    <property type="molecule type" value="Genomic_DNA"/>
</dbReference>
<keyword evidence="6 10" id="KW-0547">Nucleotide-binding</keyword>
<dbReference type="GO" id="GO:0006400">
    <property type="term" value="P:tRNA modification"/>
    <property type="evidence" value="ECO:0007669"/>
    <property type="project" value="TreeGrafter"/>
</dbReference>
<evidence type="ECO:0000256" key="6">
    <source>
        <dbReference type="ARBA" id="ARBA00022741"/>
    </source>
</evidence>
<dbReference type="InterPro" id="IPR039657">
    <property type="entry name" value="Dimethylallyltransferase"/>
</dbReference>
<keyword evidence="5 10" id="KW-0819">tRNA processing</keyword>
<proteinExistence type="inferred from homology"/>
<comment type="caution">
    <text evidence="10">Lacks conserved residue(s) required for the propagation of feature annotation.</text>
</comment>
<feature type="binding site" evidence="10">
    <location>
        <begin position="11"/>
        <end position="16"/>
    </location>
    <ligand>
        <name>substrate</name>
    </ligand>
</feature>
<evidence type="ECO:0000256" key="8">
    <source>
        <dbReference type="ARBA" id="ARBA00022842"/>
    </source>
</evidence>
<dbReference type="Gene3D" id="3.40.50.300">
    <property type="entry name" value="P-loop containing nucleotide triphosphate hydrolases"/>
    <property type="match status" value="1"/>
</dbReference>
<protein>
    <recommendedName>
        <fullName evidence="10">tRNA dimethylallyltransferase</fullName>
        <ecNumber evidence="10">2.5.1.75</ecNumber>
    </recommendedName>
    <alternativeName>
        <fullName evidence="10">Dimethylallyl diphosphate:tRNA dimethylallyltransferase</fullName>
        <shortName evidence="10">DMAPP:tRNA dimethylallyltransferase</shortName>
        <shortName evidence="10">DMATase</shortName>
    </alternativeName>
    <alternativeName>
        <fullName evidence="10">Isopentenyl-diphosphate:tRNA isopentenyltransferase</fullName>
        <shortName evidence="10">IPP transferase</shortName>
        <shortName evidence="10">IPPT</shortName>
        <shortName evidence="10">IPTase</shortName>
    </alternativeName>
</protein>
<dbReference type="AlphaFoldDB" id="A0A0C5V4H3"/>
<feature type="site" description="Interaction with substrate tRNA" evidence="10">
    <location>
        <position position="123"/>
    </location>
</feature>
<feature type="binding site" evidence="10">
    <location>
        <begin position="9"/>
        <end position="16"/>
    </location>
    <ligand>
        <name>ATP</name>
        <dbReference type="ChEBI" id="CHEBI:30616"/>
    </ligand>
</feature>
<dbReference type="HOGENOM" id="CLU_032616_0_0_6"/>
<accession>A0A0C5V4H3</accession>
<comment type="catalytic activity">
    <reaction evidence="9 10 11">
        <text>adenosine(37) in tRNA + dimethylallyl diphosphate = N(6)-dimethylallyladenosine(37) in tRNA + diphosphate</text>
        <dbReference type="Rhea" id="RHEA:26482"/>
        <dbReference type="Rhea" id="RHEA-COMP:10162"/>
        <dbReference type="Rhea" id="RHEA-COMP:10375"/>
        <dbReference type="ChEBI" id="CHEBI:33019"/>
        <dbReference type="ChEBI" id="CHEBI:57623"/>
        <dbReference type="ChEBI" id="CHEBI:74411"/>
        <dbReference type="ChEBI" id="CHEBI:74415"/>
        <dbReference type="EC" id="2.5.1.75"/>
    </reaction>
</comment>
<feature type="site" description="Interaction with substrate tRNA" evidence="10">
    <location>
        <position position="100"/>
    </location>
</feature>
<keyword evidence="8 10" id="KW-0460">Magnesium</keyword>
<evidence type="ECO:0000256" key="4">
    <source>
        <dbReference type="ARBA" id="ARBA00022679"/>
    </source>
</evidence>
<keyword evidence="15" id="KW-1185">Reference proteome</keyword>
<sequence>MLPVIFLMGPTASGKTDLAIELVQQFNCEIISVDSALIYRDMNIGTAKPTAQELELAPHHLIDIIEPHESYSVANFRQDALSIIDDIQFRGKVPLLVGGTMLYFKALLEGLADNLPEASPDLRKELEQQLQKEGLPALVQKLKALDNEAARQIHLDNPQRVIRALEVILSTGKSITWFWEQQKHQPEPFPYPTIQLAVAPQERKALHSRIEQRFSKMLKNGFEQEVVKLRQRNNLNLDLPSMRCVGYRQMWQYLDGTLSYEVMIEKGIIATRQLAKRQLTWLRGWQGLEWFDSDHTALPAQVKDFLLNKAFFC</sequence>
<organism evidence="14 15">
    <name type="scientific">Gynuella sunshinyii YC6258</name>
    <dbReference type="NCBI Taxonomy" id="1445510"/>
    <lineage>
        <taxon>Bacteria</taxon>
        <taxon>Pseudomonadati</taxon>
        <taxon>Pseudomonadota</taxon>
        <taxon>Gammaproteobacteria</taxon>
        <taxon>Oceanospirillales</taxon>
        <taxon>Saccharospirillaceae</taxon>
        <taxon>Gynuella</taxon>
    </lineage>
</organism>
<dbReference type="SUPFAM" id="SSF52540">
    <property type="entry name" value="P-loop containing nucleoside triphosphate hydrolases"/>
    <property type="match status" value="2"/>
</dbReference>
<dbReference type="GO" id="GO:0005524">
    <property type="term" value="F:ATP binding"/>
    <property type="evidence" value="ECO:0007669"/>
    <property type="project" value="UniProtKB-UniRule"/>
</dbReference>
<evidence type="ECO:0000256" key="2">
    <source>
        <dbReference type="ARBA" id="ARBA00003213"/>
    </source>
</evidence>
<dbReference type="Gene3D" id="1.10.20.140">
    <property type="match status" value="1"/>
</dbReference>
<feature type="region of interest" description="Interaction with substrate tRNA" evidence="10">
    <location>
        <begin position="243"/>
        <end position="248"/>
    </location>
</feature>
<comment type="similarity">
    <text evidence="3 10 13">Belongs to the IPP transferase family.</text>
</comment>
<dbReference type="RefSeq" id="WP_342670648.1">
    <property type="nucleotide sequence ID" value="NZ_CP007142.1"/>
</dbReference>
<dbReference type="InterPro" id="IPR027417">
    <property type="entry name" value="P-loop_NTPase"/>
</dbReference>
<comment type="cofactor">
    <cofactor evidence="1 10">
        <name>Mg(2+)</name>
        <dbReference type="ChEBI" id="CHEBI:18420"/>
    </cofactor>
</comment>
<evidence type="ECO:0000256" key="12">
    <source>
        <dbReference type="RuleBase" id="RU003784"/>
    </source>
</evidence>
<comment type="subunit">
    <text evidence="10">Monomer.</text>
</comment>
<dbReference type="PANTHER" id="PTHR11088:SF60">
    <property type="entry name" value="TRNA DIMETHYLALLYLTRANSFERASE"/>
    <property type="match status" value="1"/>
</dbReference>
<dbReference type="GO" id="GO:0052381">
    <property type="term" value="F:tRNA dimethylallyltransferase activity"/>
    <property type="evidence" value="ECO:0007669"/>
    <property type="project" value="UniProtKB-UniRule"/>
</dbReference>
<dbReference type="PATRIC" id="fig|1445510.3.peg.2298"/>
<keyword evidence="4 10" id="KW-0808">Transferase</keyword>
<feature type="region of interest" description="Interaction with substrate tRNA" evidence="10">
    <location>
        <begin position="159"/>
        <end position="163"/>
    </location>
</feature>
<dbReference type="NCBIfam" id="TIGR00174">
    <property type="entry name" value="miaA"/>
    <property type="match status" value="1"/>
</dbReference>
<dbReference type="InterPro" id="IPR018022">
    <property type="entry name" value="IPT"/>
</dbReference>
<gene>
    <name evidence="10" type="primary">miaA</name>
    <name evidence="14" type="ORF">YC6258_02342</name>
</gene>
<evidence type="ECO:0000256" key="13">
    <source>
        <dbReference type="RuleBase" id="RU003785"/>
    </source>
</evidence>
<name>A0A0C5V4H3_9GAMM</name>
<feature type="region of interest" description="Interaction with substrate tRNA" evidence="10">
    <location>
        <begin position="34"/>
        <end position="37"/>
    </location>
</feature>
<dbReference type="STRING" id="1445510.YC6258_02342"/>
<evidence type="ECO:0000256" key="3">
    <source>
        <dbReference type="ARBA" id="ARBA00005842"/>
    </source>
</evidence>
<evidence type="ECO:0000313" key="15">
    <source>
        <dbReference type="Proteomes" id="UP000032266"/>
    </source>
</evidence>
<dbReference type="FunFam" id="1.10.20.140:FF:000001">
    <property type="entry name" value="tRNA dimethylallyltransferase"/>
    <property type="match status" value="1"/>
</dbReference>
<evidence type="ECO:0000313" key="14">
    <source>
        <dbReference type="EMBL" id="AJQ94380.1"/>
    </source>
</evidence>
<dbReference type="PANTHER" id="PTHR11088">
    <property type="entry name" value="TRNA DIMETHYLALLYLTRANSFERASE"/>
    <property type="match status" value="1"/>
</dbReference>
<keyword evidence="7 10" id="KW-0067">ATP-binding</keyword>